<accession>A0A059C526</accession>
<dbReference type="OMA" id="GCHANPH"/>
<dbReference type="eggNOG" id="ENOG502SYDP">
    <property type="taxonomic scope" value="Eukaryota"/>
</dbReference>
<dbReference type="GO" id="GO:0005576">
    <property type="term" value="C:extracellular region"/>
    <property type="evidence" value="ECO:0007669"/>
    <property type="project" value="UniProtKB-SubCell"/>
</dbReference>
<evidence type="ECO:0000256" key="4">
    <source>
        <dbReference type="ARBA" id="ARBA00022702"/>
    </source>
</evidence>
<protein>
    <submittedName>
        <fullName evidence="9">Uncharacterized protein</fullName>
    </submittedName>
</protein>
<comment type="function">
    <text evidence="7">Cell signaling peptide that may regulate plant stress, growth, and development. Mediates a rapid alkalinization of extracellular space by mediating a transient increase in the cytoplasmic Ca(2+) concentration leading to a calcium-dependent signaling events through a cell surface receptor and a concomitant activation of some intracellular mitogen-activated protein kinases.</text>
</comment>
<keyword evidence="4" id="KW-0372">Hormone</keyword>
<dbReference type="PANTHER" id="PTHR34270:SF5">
    <property type="entry name" value="PROTEIN RALF-LIKE 10-RELATED"/>
    <property type="match status" value="1"/>
</dbReference>
<keyword evidence="5 8" id="KW-0732">Signal</keyword>
<keyword evidence="3" id="KW-0964">Secreted</keyword>
<comment type="similarity">
    <text evidence="2">Belongs to the plant rapid alkalinization factor (RALF) family.</text>
</comment>
<evidence type="ECO:0000256" key="7">
    <source>
        <dbReference type="ARBA" id="ARBA00037228"/>
    </source>
</evidence>
<dbReference type="Gramene" id="KCW73301">
    <property type="protein sequence ID" value="KCW73301"/>
    <property type="gene ID" value="EUGRSUZ_E01762"/>
</dbReference>
<evidence type="ECO:0000256" key="8">
    <source>
        <dbReference type="SAM" id="SignalP"/>
    </source>
</evidence>
<dbReference type="PANTHER" id="PTHR34270">
    <property type="entry name" value="PROTEIN RALF-LIKE 15-RELATED"/>
    <property type="match status" value="1"/>
</dbReference>
<evidence type="ECO:0000256" key="6">
    <source>
        <dbReference type="ARBA" id="ARBA00023157"/>
    </source>
</evidence>
<comment type="subcellular location">
    <subcellularLocation>
        <location evidence="1">Secreted</location>
    </subcellularLocation>
</comment>
<evidence type="ECO:0000256" key="3">
    <source>
        <dbReference type="ARBA" id="ARBA00022525"/>
    </source>
</evidence>
<dbReference type="GO" id="GO:0040008">
    <property type="term" value="P:regulation of growth"/>
    <property type="evidence" value="ECO:0007669"/>
    <property type="project" value="UniProtKB-ARBA"/>
</dbReference>
<dbReference type="InterPro" id="IPR008801">
    <property type="entry name" value="RALF"/>
</dbReference>
<proteinExistence type="inferred from homology"/>
<dbReference type="Pfam" id="PF05498">
    <property type="entry name" value="RALF"/>
    <property type="match status" value="1"/>
</dbReference>
<reference evidence="9" key="1">
    <citation type="submission" date="2013-07" db="EMBL/GenBank/DDBJ databases">
        <title>The genome of Eucalyptus grandis.</title>
        <authorList>
            <person name="Schmutz J."/>
            <person name="Hayes R."/>
            <person name="Myburg A."/>
            <person name="Tuskan G."/>
            <person name="Grattapaglia D."/>
            <person name="Rokhsar D.S."/>
        </authorList>
    </citation>
    <scope>NUCLEOTIDE SEQUENCE</scope>
    <source>
        <tissue evidence="9">Leaf extractions</tissue>
    </source>
</reference>
<keyword evidence="6" id="KW-1015">Disulfide bond</keyword>
<dbReference type="InParanoid" id="A0A059C526"/>
<organism evidence="9">
    <name type="scientific">Eucalyptus grandis</name>
    <name type="common">Flooded gum</name>
    <dbReference type="NCBI Taxonomy" id="71139"/>
    <lineage>
        <taxon>Eukaryota</taxon>
        <taxon>Viridiplantae</taxon>
        <taxon>Streptophyta</taxon>
        <taxon>Embryophyta</taxon>
        <taxon>Tracheophyta</taxon>
        <taxon>Spermatophyta</taxon>
        <taxon>Magnoliopsida</taxon>
        <taxon>eudicotyledons</taxon>
        <taxon>Gunneridae</taxon>
        <taxon>Pentapetalae</taxon>
        <taxon>rosids</taxon>
        <taxon>malvids</taxon>
        <taxon>Myrtales</taxon>
        <taxon>Myrtaceae</taxon>
        <taxon>Myrtoideae</taxon>
        <taxon>Eucalypteae</taxon>
        <taxon>Eucalyptus</taxon>
    </lineage>
</organism>
<dbReference type="EMBL" id="KK198757">
    <property type="protein sequence ID" value="KCW73301.1"/>
    <property type="molecule type" value="Genomic_DNA"/>
</dbReference>
<feature type="chain" id="PRO_5001574092" evidence="8">
    <location>
        <begin position="24"/>
        <end position="70"/>
    </location>
</feature>
<evidence type="ECO:0000256" key="5">
    <source>
        <dbReference type="ARBA" id="ARBA00022729"/>
    </source>
</evidence>
<dbReference type="AlphaFoldDB" id="A0A059C526"/>
<evidence type="ECO:0000256" key="1">
    <source>
        <dbReference type="ARBA" id="ARBA00004613"/>
    </source>
</evidence>
<sequence length="70" mass="7503">MVRPWILCLAIIGMVLIHHGAVAAPIKPGVLDPCKSPNPPPGCHANPHARRAPANNYNRGCVKFNRCRGG</sequence>
<evidence type="ECO:0000313" key="9">
    <source>
        <dbReference type="EMBL" id="KCW73301.1"/>
    </source>
</evidence>
<gene>
    <name evidence="9" type="ORF">EUGRSUZ_E01762</name>
</gene>
<name>A0A059C526_EUCGR</name>
<dbReference type="GO" id="GO:0005179">
    <property type="term" value="F:hormone activity"/>
    <property type="evidence" value="ECO:0007669"/>
    <property type="project" value="UniProtKB-KW"/>
</dbReference>
<feature type="signal peptide" evidence="8">
    <location>
        <begin position="1"/>
        <end position="23"/>
    </location>
</feature>
<evidence type="ECO:0000256" key="2">
    <source>
        <dbReference type="ARBA" id="ARBA00009178"/>
    </source>
</evidence>